<evidence type="ECO:0000313" key="1">
    <source>
        <dbReference type="EMBL" id="KAK7684316.1"/>
    </source>
</evidence>
<proteinExistence type="predicted"/>
<comment type="caution">
    <text evidence="1">The sequence shown here is derived from an EMBL/GenBank/DDBJ whole genome shotgun (WGS) entry which is preliminary data.</text>
</comment>
<gene>
    <name evidence="1" type="ORF">QCA50_012640</name>
</gene>
<keyword evidence="2" id="KW-1185">Reference proteome</keyword>
<sequence>MATHQNDSLTSFGSWTTDSDRIVRFILKQPRAPHITPSTHTNHVRALRILGPGGRDSRLTLLVVPFFTSPTAASPFISPSTYPSLDFPHATPYQQRSDPIVCSFNLTCRLASEDSS</sequence>
<dbReference type="Proteomes" id="UP001385951">
    <property type="component" value="Unassembled WGS sequence"/>
</dbReference>
<dbReference type="EMBL" id="JASBNA010000026">
    <property type="protein sequence ID" value="KAK7684316.1"/>
    <property type="molecule type" value="Genomic_DNA"/>
</dbReference>
<accession>A0AAW0G3T2</accession>
<name>A0AAW0G3T2_9APHY</name>
<reference evidence="1 2" key="1">
    <citation type="submission" date="2022-09" db="EMBL/GenBank/DDBJ databases">
        <authorList>
            <person name="Palmer J.M."/>
        </authorList>
    </citation>
    <scope>NUCLEOTIDE SEQUENCE [LARGE SCALE GENOMIC DNA]</scope>
    <source>
        <strain evidence="1 2">DSM 7382</strain>
    </source>
</reference>
<protein>
    <submittedName>
        <fullName evidence="1">Uncharacterized protein</fullName>
    </submittedName>
</protein>
<dbReference type="AlphaFoldDB" id="A0AAW0G3T2"/>
<organism evidence="1 2">
    <name type="scientific">Cerrena zonata</name>
    <dbReference type="NCBI Taxonomy" id="2478898"/>
    <lineage>
        <taxon>Eukaryota</taxon>
        <taxon>Fungi</taxon>
        <taxon>Dikarya</taxon>
        <taxon>Basidiomycota</taxon>
        <taxon>Agaricomycotina</taxon>
        <taxon>Agaricomycetes</taxon>
        <taxon>Polyporales</taxon>
        <taxon>Cerrenaceae</taxon>
        <taxon>Cerrena</taxon>
    </lineage>
</organism>
<evidence type="ECO:0000313" key="2">
    <source>
        <dbReference type="Proteomes" id="UP001385951"/>
    </source>
</evidence>